<dbReference type="GO" id="GO:0003677">
    <property type="term" value="F:DNA binding"/>
    <property type="evidence" value="ECO:0007669"/>
    <property type="project" value="UniProtKB-KW"/>
</dbReference>
<dbReference type="PROSITE" id="PS51257">
    <property type="entry name" value="PROKAR_LIPOPROTEIN"/>
    <property type="match status" value="1"/>
</dbReference>
<dbReference type="GO" id="GO:0009739">
    <property type="term" value="P:response to gibberellin"/>
    <property type="evidence" value="ECO:0007669"/>
    <property type="project" value="TreeGrafter"/>
</dbReference>
<keyword evidence="3" id="KW-0238">DNA-binding</keyword>
<evidence type="ECO:0000256" key="6">
    <source>
        <dbReference type="PROSITE-ProRule" id="PRU00047"/>
    </source>
</evidence>
<reference evidence="12" key="1">
    <citation type="submission" date="2023-07" db="EMBL/GenBank/DDBJ databases">
        <title>A chromosome-level genome assembly of Lolium multiflorum.</title>
        <authorList>
            <person name="Chen Y."/>
            <person name="Copetti D."/>
            <person name="Kolliker R."/>
            <person name="Studer B."/>
        </authorList>
    </citation>
    <scope>NUCLEOTIDE SEQUENCE</scope>
    <source>
        <strain evidence="12">02402/16</strain>
        <tissue evidence="12">Leaf</tissue>
    </source>
</reference>
<keyword evidence="6" id="KW-0863">Zinc-finger</keyword>
<keyword evidence="2" id="KW-0805">Transcription regulation</keyword>
<dbReference type="Gene3D" id="1.10.10.60">
    <property type="entry name" value="Homeodomain-like"/>
    <property type="match status" value="1"/>
</dbReference>
<evidence type="ECO:0000259" key="10">
    <source>
        <dbReference type="PROSITE" id="PS51293"/>
    </source>
</evidence>
<dbReference type="InterPro" id="IPR009057">
    <property type="entry name" value="Homeodomain-like_sf"/>
</dbReference>
<dbReference type="SMART" id="SM00717">
    <property type="entry name" value="SANT"/>
    <property type="match status" value="1"/>
</dbReference>
<feature type="domain" description="HTH myb-type" evidence="11">
    <location>
        <begin position="137"/>
        <end position="193"/>
    </location>
</feature>
<dbReference type="Proteomes" id="UP001231189">
    <property type="component" value="Unassembled WGS sequence"/>
</dbReference>
<feature type="domain" description="SANT" evidence="10">
    <location>
        <begin position="145"/>
        <end position="193"/>
    </location>
</feature>
<keyword evidence="5" id="KW-0539">Nucleus</keyword>
<feature type="compositionally biased region" description="Basic and acidic residues" evidence="7">
    <location>
        <begin position="207"/>
        <end position="227"/>
    </location>
</feature>
<dbReference type="CDD" id="cd00167">
    <property type="entry name" value="SANT"/>
    <property type="match status" value="1"/>
</dbReference>
<evidence type="ECO:0000256" key="4">
    <source>
        <dbReference type="ARBA" id="ARBA00023163"/>
    </source>
</evidence>
<evidence type="ECO:0000259" key="9">
    <source>
        <dbReference type="PROSITE" id="PS50158"/>
    </source>
</evidence>
<dbReference type="InterPro" id="IPR001878">
    <property type="entry name" value="Znf_CCHC"/>
</dbReference>
<proteinExistence type="predicted"/>
<dbReference type="InterPro" id="IPR017884">
    <property type="entry name" value="SANT_dom"/>
</dbReference>
<keyword evidence="6" id="KW-0862">Zinc</keyword>
<evidence type="ECO:0000259" key="11">
    <source>
        <dbReference type="PROSITE" id="PS51294"/>
    </source>
</evidence>
<dbReference type="SUPFAM" id="SSF46689">
    <property type="entry name" value="Homeodomain-like"/>
    <property type="match status" value="1"/>
</dbReference>
<evidence type="ECO:0000256" key="5">
    <source>
        <dbReference type="ARBA" id="ARBA00023242"/>
    </source>
</evidence>
<keyword evidence="6" id="KW-0479">Metal-binding</keyword>
<dbReference type="GO" id="GO:0003700">
    <property type="term" value="F:DNA-binding transcription factor activity"/>
    <property type="evidence" value="ECO:0007669"/>
    <property type="project" value="UniProtKB-ARBA"/>
</dbReference>
<sequence length="347" mass="36711">MLRLHTILSISGPENCFFFFFALSCCFPVPSTGMARKCSSCGHNGHNSRTCSGNNGGGGAGGGLRLFGVQLQVGAAPLKKSFSMECLSSSAYYAAAAVAASNSSSSVSSSSSLVSVEENAEKMGHGYLSDGLMGRAQERKKGVPWTEDEHRRFLAGLEKLGKGDWRGISRHFVATRTPTQVASHAQKYFLRQAGLAQKKRRSSLFDVAEKNGDKAAKESRPRLKHETSSSVDGMAIRSFPALSLGPSRPRPDAAVLPPCLTLMPSYSSPPAPLISGAALSMARRAPKLPPSLAENAIPPPPPPPPRQAPDLQLKISSTAAARKTDQASVGSSPTPRTPFFGTICRVT</sequence>
<dbReference type="InterPro" id="IPR052245">
    <property type="entry name" value="Plant_Stress_Dev_TF"/>
</dbReference>
<dbReference type="InterPro" id="IPR017930">
    <property type="entry name" value="Myb_dom"/>
</dbReference>
<feature type="domain" description="Myb-like" evidence="8">
    <location>
        <begin position="137"/>
        <end position="189"/>
    </location>
</feature>
<dbReference type="PROSITE" id="PS51293">
    <property type="entry name" value="SANT"/>
    <property type="match status" value="1"/>
</dbReference>
<dbReference type="GO" id="GO:0009723">
    <property type="term" value="P:response to ethylene"/>
    <property type="evidence" value="ECO:0007669"/>
    <property type="project" value="TreeGrafter"/>
</dbReference>
<dbReference type="PROSITE" id="PS51294">
    <property type="entry name" value="HTH_MYB"/>
    <property type="match status" value="1"/>
</dbReference>
<dbReference type="NCBIfam" id="TIGR01557">
    <property type="entry name" value="myb_SHAQKYF"/>
    <property type="match status" value="1"/>
</dbReference>
<dbReference type="InterPro" id="IPR001005">
    <property type="entry name" value="SANT/Myb"/>
</dbReference>
<dbReference type="PANTHER" id="PTHR44191">
    <property type="entry name" value="TRANSCRIPTION FACTOR KUA1"/>
    <property type="match status" value="1"/>
</dbReference>
<comment type="caution">
    <text evidence="12">The sequence shown here is derived from an EMBL/GenBank/DDBJ whole genome shotgun (WGS) entry which is preliminary data.</text>
</comment>
<feature type="compositionally biased region" description="Pro residues" evidence="7">
    <location>
        <begin position="297"/>
        <end position="307"/>
    </location>
</feature>
<evidence type="ECO:0000256" key="7">
    <source>
        <dbReference type="SAM" id="MobiDB-lite"/>
    </source>
</evidence>
<evidence type="ECO:0000313" key="12">
    <source>
        <dbReference type="EMBL" id="KAK1662538.1"/>
    </source>
</evidence>
<evidence type="ECO:0000256" key="2">
    <source>
        <dbReference type="ARBA" id="ARBA00023015"/>
    </source>
</evidence>
<dbReference type="Pfam" id="PF00249">
    <property type="entry name" value="Myb_DNA-binding"/>
    <property type="match status" value="1"/>
</dbReference>
<evidence type="ECO:0000313" key="13">
    <source>
        <dbReference type="Proteomes" id="UP001231189"/>
    </source>
</evidence>
<accession>A0AAD8SSD6</accession>
<dbReference type="PROSITE" id="PS50158">
    <property type="entry name" value="ZF_CCHC"/>
    <property type="match status" value="1"/>
</dbReference>
<dbReference type="PANTHER" id="PTHR44191:SF62">
    <property type="entry name" value="OS04G0341900 PROTEIN"/>
    <property type="match status" value="1"/>
</dbReference>
<feature type="region of interest" description="Disordered" evidence="7">
    <location>
        <begin position="205"/>
        <end position="231"/>
    </location>
</feature>
<gene>
    <name evidence="12" type="ORF">QYE76_050697</name>
</gene>
<feature type="domain" description="CCHC-type" evidence="9">
    <location>
        <begin position="36"/>
        <end position="51"/>
    </location>
</feature>
<keyword evidence="4" id="KW-0804">Transcription</keyword>
<evidence type="ECO:0000256" key="1">
    <source>
        <dbReference type="ARBA" id="ARBA00004123"/>
    </source>
</evidence>
<evidence type="ECO:0000256" key="3">
    <source>
        <dbReference type="ARBA" id="ARBA00023125"/>
    </source>
</evidence>
<protein>
    <submittedName>
        <fullName evidence="12">Uncharacterized protein</fullName>
    </submittedName>
</protein>
<dbReference type="PROSITE" id="PS50090">
    <property type="entry name" value="MYB_LIKE"/>
    <property type="match status" value="1"/>
</dbReference>
<dbReference type="AlphaFoldDB" id="A0AAD8SSD6"/>
<organism evidence="12 13">
    <name type="scientific">Lolium multiflorum</name>
    <name type="common">Italian ryegrass</name>
    <name type="synonym">Lolium perenne subsp. multiflorum</name>
    <dbReference type="NCBI Taxonomy" id="4521"/>
    <lineage>
        <taxon>Eukaryota</taxon>
        <taxon>Viridiplantae</taxon>
        <taxon>Streptophyta</taxon>
        <taxon>Embryophyta</taxon>
        <taxon>Tracheophyta</taxon>
        <taxon>Spermatophyta</taxon>
        <taxon>Magnoliopsida</taxon>
        <taxon>Liliopsida</taxon>
        <taxon>Poales</taxon>
        <taxon>Poaceae</taxon>
        <taxon>BOP clade</taxon>
        <taxon>Pooideae</taxon>
        <taxon>Poodae</taxon>
        <taxon>Poeae</taxon>
        <taxon>Poeae Chloroplast Group 2 (Poeae type)</taxon>
        <taxon>Loliodinae</taxon>
        <taxon>Loliinae</taxon>
        <taxon>Lolium</taxon>
    </lineage>
</organism>
<keyword evidence="13" id="KW-1185">Reference proteome</keyword>
<name>A0AAD8SSD6_LOLMU</name>
<evidence type="ECO:0000259" key="8">
    <source>
        <dbReference type="PROSITE" id="PS50090"/>
    </source>
</evidence>
<comment type="subcellular location">
    <subcellularLocation>
        <location evidence="1">Nucleus</location>
    </subcellularLocation>
</comment>
<dbReference type="GO" id="GO:0005634">
    <property type="term" value="C:nucleus"/>
    <property type="evidence" value="ECO:0007669"/>
    <property type="project" value="UniProtKB-SubCell"/>
</dbReference>
<dbReference type="FunFam" id="1.10.10.60:FF:000009">
    <property type="entry name" value="transcription factor MYB1R1"/>
    <property type="match status" value="1"/>
</dbReference>
<dbReference type="EMBL" id="JAUUTY010000003">
    <property type="protein sequence ID" value="KAK1662538.1"/>
    <property type="molecule type" value="Genomic_DNA"/>
</dbReference>
<dbReference type="InterPro" id="IPR006447">
    <property type="entry name" value="Myb_dom_plants"/>
</dbReference>
<dbReference type="GO" id="GO:0009744">
    <property type="term" value="P:response to sucrose"/>
    <property type="evidence" value="ECO:0007669"/>
    <property type="project" value="UniProtKB-ARBA"/>
</dbReference>
<dbReference type="GO" id="GO:0008270">
    <property type="term" value="F:zinc ion binding"/>
    <property type="evidence" value="ECO:0007669"/>
    <property type="project" value="UniProtKB-KW"/>
</dbReference>
<feature type="region of interest" description="Disordered" evidence="7">
    <location>
        <begin position="289"/>
        <end position="347"/>
    </location>
</feature>